<name>A0ABR0SE64_9HYPO</name>
<proteinExistence type="predicted"/>
<feature type="region of interest" description="Disordered" evidence="1">
    <location>
        <begin position="1"/>
        <end position="42"/>
    </location>
</feature>
<evidence type="ECO:0000313" key="3">
    <source>
        <dbReference type="Proteomes" id="UP001338125"/>
    </source>
</evidence>
<reference evidence="2 3" key="1">
    <citation type="submission" date="2024-01" db="EMBL/GenBank/DDBJ databases">
        <title>Complete genome of Cladobotryum mycophilum ATHUM6906.</title>
        <authorList>
            <person name="Christinaki A.C."/>
            <person name="Myridakis A.I."/>
            <person name="Kouvelis V.N."/>
        </authorList>
    </citation>
    <scope>NUCLEOTIDE SEQUENCE [LARGE SCALE GENOMIC DNA]</scope>
    <source>
        <strain evidence="2 3">ATHUM6906</strain>
    </source>
</reference>
<dbReference type="Proteomes" id="UP001338125">
    <property type="component" value="Unassembled WGS sequence"/>
</dbReference>
<sequence length="180" mass="20585">MPDNPVNISSSSSTTPQTNGRSTQQPSPTSSATPINRPHRRGDPVIIGLEEHIRILSIRADVLRGQDEHLSQLFWDYQRLNEHTVQVIRQLNDVRREMVRKMNMTICTMNRGKLFDERIFPLLNAETGRQIVGFPARPCDMFVMDDAEIDAILVAAGHEALTFETLTTKRWFLHHISIEI</sequence>
<comment type="caution">
    <text evidence="2">The sequence shown here is derived from an EMBL/GenBank/DDBJ whole genome shotgun (WGS) entry which is preliminary data.</text>
</comment>
<keyword evidence="3" id="KW-1185">Reference proteome</keyword>
<accession>A0ABR0SE64</accession>
<protein>
    <submittedName>
        <fullName evidence="2">Uncharacterized protein</fullName>
    </submittedName>
</protein>
<dbReference type="EMBL" id="JAVFKD010000014">
    <property type="protein sequence ID" value="KAK5990122.1"/>
    <property type="molecule type" value="Genomic_DNA"/>
</dbReference>
<feature type="compositionally biased region" description="Polar residues" evidence="1">
    <location>
        <begin position="1"/>
        <end position="21"/>
    </location>
</feature>
<evidence type="ECO:0000256" key="1">
    <source>
        <dbReference type="SAM" id="MobiDB-lite"/>
    </source>
</evidence>
<evidence type="ECO:0000313" key="2">
    <source>
        <dbReference type="EMBL" id="KAK5990122.1"/>
    </source>
</evidence>
<feature type="compositionally biased region" description="Low complexity" evidence="1">
    <location>
        <begin position="22"/>
        <end position="31"/>
    </location>
</feature>
<gene>
    <name evidence="2" type="ORF">PT974_08388</name>
</gene>
<organism evidence="2 3">
    <name type="scientific">Cladobotryum mycophilum</name>
    <dbReference type="NCBI Taxonomy" id="491253"/>
    <lineage>
        <taxon>Eukaryota</taxon>
        <taxon>Fungi</taxon>
        <taxon>Dikarya</taxon>
        <taxon>Ascomycota</taxon>
        <taxon>Pezizomycotina</taxon>
        <taxon>Sordariomycetes</taxon>
        <taxon>Hypocreomycetidae</taxon>
        <taxon>Hypocreales</taxon>
        <taxon>Hypocreaceae</taxon>
        <taxon>Cladobotryum</taxon>
    </lineage>
</organism>